<dbReference type="EMBL" id="JAWDGP010000361">
    <property type="protein sequence ID" value="KAK3801182.1"/>
    <property type="molecule type" value="Genomic_DNA"/>
</dbReference>
<evidence type="ECO:0000313" key="2">
    <source>
        <dbReference type="EMBL" id="KAK3801182.1"/>
    </source>
</evidence>
<protein>
    <submittedName>
        <fullName evidence="2">Uncharacterized protein</fullName>
    </submittedName>
</protein>
<organism evidence="2 3">
    <name type="scientific">Elysia crispata</name>
    <name type="common">lettuce slug</name>
    <dbReference type="NCBI Taxonomy" id="231223"/>
    <lineage>
        <taxon>Eukaryota</taxon>
        <taxon>Metazoa</taxon>
        <taxon>Spiralia</taxon>
        <taxon>Lophotrochozoa</taxon>
        <taxon>Mollusca</taxon>
        <taxon>Gastropoda</taxon>
        <taxon>Heterobranchia</taxon>
        <taxon>Euthyneura</taxon>
        <taxon>Panpulmonata</taxon>
        <taxon>Sacoglossa</taxon>
        <taxon>Placobranchoidea</taxon>
        <taxon>Plakobranchidae</taxon>
        <taxon>Elysia</taxon>
    </lineage>
</organism>
<sequence>MTALAYEFEKLLASLPGLKGLQWEEKEEEDTPLCEEHLVEPPPASWGDRARVRETGRSGTPTDPSPVLSLSGPLKRVINTALYTATSLRAACLSIRLVFYRDISPRRFGQTWATLHLL</sequence>
<evidence type="ECO:0000313" key="3">
    <source>
        <dbReference type="Proteomes" id="UP001283361"/>
    </source>
</evidence>
<keyword evidence="3" id="KW-1185">Reference proteome</keyword>
<dbReference type="AlphaFoldDB" id="A0AAE1EBS1"/>
<proteinExistence type="predicted"/>
<reference evidence="2" key="1">
    <citation type="journal article" date="2023" name="G3 (Bethesda)">
        <title>A reference genome for the long-term kleptoplast-retaining sea slug Elysia crispata morphotype clarki.</title>
        <authorList>
            <person name="Eastman K.E."/>
            <person name="Pendleton A.L."/>
            <person name="Shaikh M.A."/>
            <person name="Suttiyut T."/>
            <person name="Ogas R."/>
            <person name="Tomko P."/>
            <person name="Gavelis G."/>
            <person name="Widhalm J.R."/>
            <person name="Wisecaver J.H."/>
        </authorList>
    </citation>
    <scope>NUCLEOTIDE SEQUENCE</scope>
    <source>
        <strain evidence="2">ECLA1</strain>
    </source>
</reference>
<evidence type="ECO:0000256" key="1">
    <source>
        <dbReference type="SAM" id="MobiDB-lite"/>
    </source>
</evidence>
<feature type="region of interest" description="Disordered" evidence="1">
    <location>
        <begin position="25"/>
        <end position="66"/>
    </location>
</feature>
<accession>A0AAE1EBS1</accession>
<name>A0AAE1EBS1_9GAST</name>
<dbReference type="Proteomes" id="UP001283361">
    <property type="component" value="Unassembled WGS sequence"/>
</dbReference>
<comment type="caution">
    <text evidence="2">The sequence shown here is derived from an EMBL/GenBank/DDBJ whole genome shotgun (WGS) entry which is preliminary data.</text>
</comment>
<gene>
    <name evidence="2" type="ORF">RRG08_028192</name>
</gene>